<evidence type="ECO:0000313" key="11">
    <source>
        <dbReference type="Proteomes" id="UP000245060"/>
    </source>
</evidence>
<dbReference type="Gene3D" id="3.40.190.290">
    <property type="match status" value="1"/>
</dbReference>
<name>A0AA37PRN5_9MYCO</name>
<proteinExistence type="inferred from homology"/>
<protein>
    <recommendedName>
        <fullName evidence="6">Probable hydrogen peroxide-inducible genes activator</fullName>
    </recommendedName>
</protein>
<dbReference type="GO" id="GO:0003700">
    <property type="term" value="F:DNA-binding transcription factor activity"/>
    <property type="evidence" value="ECO:0007669"/>
    <property type="project" value="InterPro"/>
</dbReference>
<dbReference type="Proteomes" id="UP001139505">
    <property type="component" value="Unassembled WGS sequence"/>
</dbReference>
<evidence type="ECO:0000259" key="8">
    <source>
        <dbReference type="PROSITE" id="PS50931"/>
    </source>
</evidence>
<evidence type="ECO:0000256" key="6">
    <source>
        <dbReference type="ARBA" id="ARBA00040885"/>
    </source>
</evidence>
<dbReference type="PROSITE" id="PS50931">
    <property type="entry name" value="HTH_LYSR"/>
    <property type="match status" value="1"/>
</dbReference>
<dbReference type="InterPro" id="IPR036390">
    <property type="entry name" value="WH_DNA-bd_sf"/>
</dbReference>
<feature type="domain" description="HTH lysR-type" evidence="8">
    <location>
        <begin position="1"/>
        <end position="58"/>
    </location>
</feature>
<keyword evidence="4" id="KW-0010">Activator</keyword>
<evidence type="ECO:0000313" key="10">
    <source>
        <dbReference type="EMBL" id="GKU75169.1"/>
    </source>
</evidence>
<keyword evidence="2" id="KW-0805">Transcription regulation</keyword>
<comment type="function">
    <text evidence="7">Required for the induction the katG gene for catalase. Involved in the response to hydrogen peroxide.</text>
</comment>
<accession>A0AA37PRN5</accession>
<evidence type="ECO:0000256" key="3">
    <source>
        <dbReference type="ARBA" id="ARBA00023125"/>
    </source>
</evidence>
<reference evidence="11" key="2">
    <citation type="submission" date="2018-04" db="EMBL/GenBank/DDBJ databases">
        <title>Draft genome sequence of Mycobacterium montefiorense isolated from Japanese black salamander.</title>
        <authorList>
            <person name="Fukano H."/>
            <person name="Yoshida M."/>
            <person name="Shimizu A."/>
            <person name="Iwao H."/>
            <person name="Kurata O."/>
            <person name="Katayama Y."/>
            <person name="Omatsu T."/>
            <person name="Mizutani T."/>
            <person name="Wada S."/>
            <person name="Hoshino Y."/>
        </authorList>
    </citation>
    <scope>NUCLEOTIDE SEQUENCE [LARGE SCALE GENOMIC DNA]</scope>
    <source>
        <strain evidence="11">BS</strain>
    </source>
</reference>
<dbReference type="Pfam" id="PF00126">
    <property type="entry name" value="HTH_1"/>
    <property type="match status" value="1"/>
</dbReference>
<dbReference type="InterPro" id="IPR000847">
    <property type="entry name" value="LysR_HTH_N"/>
</dbReference>
<dbReference type="EMBL" id="BFCH01000020">
    <property type="protein sequence ID" value="GBG39586.1"/>
    <property type="molecule type" value="Genomic_DNA"/>
</dbReference>
<evidence type="ECO:0000313" key="12">
    <source>
        <dbReference type="Proteomes" id="UP001139505"/>
    </source>
</evidence>
<dbReference type="Pfam" id="PF03466">
    <property type="entry name" value="LysR_substrate"/>
    <property type="match status" value="1"/>
</dbReference>
<sequence>MELRQLEAFVAVATELHFGRAAQKLHMGQPTLSDLIRRLERELGAALLTRNTRRVALTPAGAELLDPAKVVLDEAAAATAAVHRLAQGDAGTVQLGITPPVGRLLAPHLAQALRSEAPDVDLVIQRMWLTDLNRAVAEGTVDVAITCGLVPDLPGVVAEVFCGEILLIGLRTNHRLAIRETVALAELAGETLGIHSEALFPAWALAERQALEAAGVSPHTIELLDSDLSACQWTAQPDVDWILTTGSVAGSEMTAPMRRVIPIQLVPYVLRWNPERVSTVAVHRFVHLALTIDVPTGWATLPNHLRHNPR</sequence>
<evidence type="ECO:0000256" key="1">
    <source>
        <dbReference type="ARBA" id="ARBA00009437"/>
    </source>
</evidence>
<dbReference type="SUPFAM" id="SSF53850">
    <property type="entry name" value="Periplasmic binding protein-like II"/>
    <property type="match status" value="1"/>
</dbReference>
<dbReference type="PANTHER" id="PTHR30346:SF28">
    <property type="entry name" value="HTH-TYPE TRANSCRIPTIONAL REGULATOR CYNR"/>
    <property type="match status" value="1"/>
</dbReference>
<dbReference type="GO" id="GO:0032993">
    <property type="term" value="C:protein-DNA complex"/>
    <property type="evidence" value="ECO:0007669"/>
    <property type="project" value="TreeGrafter"/>
</dbReference>
<dbReference type="AlphaFoldDB" id="A0AA37PRN5"/>
<gene>
    <name evidence="9" type="ORF">MmonteBS_39580</name>
    <name evidence="10" type="ORF">NJB18185_49400</name>
</gene>
<dbReference type="InterPro" id="IPR005119">
    <property type="entry name" value="LysR_subst-bd"/>
</dbReference>
<dbReference type="EMBL" id="BQYH01000069">
    <property type="protein sequence ID" value="GKU75169.1"/>
    <property type="molecule type" value="Genomic_DNA"/>
</dbReference>
<evidence type="ECO:0000256" key="7">
    <source>
        <dbReference type="ARBA" id="ARBA00056658"/>
    </source>
</evidence>
<keyword evidence="11" id="KW-1185">Reference proteome</keyword>
<dbReference type="GO" id="GO:0003677">
    <property type="term" value="F:DNA binding"/>
    <property type="evidence" value="ECO:0007669"/>
    <property type="project" value="UniProtKB-KW"/>
</dbReference>
<comment type="similarity">
    <text evidence="1">Belongs to the LysR transcriptional regulatory family.</text>
</comment>
<dbReference type="PRINTS" id="PR00039">
    <property type="entry name" value="HTHLYSR"/>
</dbReference>
<reference evidence="10" key="4">
    <citation type="submission" date="2022-04" db="EMBL/GenBank/DDBJ databases">
        <authorList>
            <person name="Komine T."/>
            <person name="Fukano H."/>
            <person name="Wada S."/>
        </authorList>
    </citation>
    <scope>NUCLEOTIDE SEQUENCE</scope>
    <source>
        <strain evidence="10">NJB18185</strain>
    </source>
</reference>
<reference evidence="10" key="3">
    <citation type="journal article" date="2022" name="Microbiol. Resour. Announc.">
        <title>Draft Genome Sequences of Eight Mycobacterium montefiorense Strains Isolated from Salamanders in Captivity.</title>
        <authorList>
            <person name="Komine T."/>
            <person name="Ihara H."/>
            <person name="Fukano H."/>
            <person name="Hoshino Y."/>
            <person name="Kurata O."/>
            <person name="Wada S."/>
        </authorList>
    </citation>
    <scope>NUCLEOTIDE SEQUENCE</scope>
    <source>
        <strain evidence="10">NJB18185</strain>
    </source>
</reference>
<evidence type="ECO:0000313" key="9">
    <source>
        <dbReference type="EMBL" id="GBG39586.1"/>
    </source>
</evidence>
<evidence type="ECO:0000256" key="5">
    <source>
        <dbReference type="ARBA" id="ARBA00023163"/>
    </source>
</evidence>
<dbReference type="RefSeq" id="WP_108924695.1">
    <property type="nucleotide sequence ID" value="NZ_BFCH01000020.1"/>
</dbReference>
<evidence type="ECO:0000256" key="2">
    <source>
        <dbReference type="ARBA" id="ARBA00023015"/>
    </source>
</evidence>
<dbReference type="FunFam" id="1.10.10.10:FF:000001">
    <property type="entry name" value="LysR family transcriptional regulator"/>
    <property type="match status" value="1"/>
</dbReference>
<keyword evidence="5" id="KW-0804">Transcription</keyword>
<dbReference type="Proteomes" id="UP000245060">
    <property type="component" value="Unassembled WGS sequence"/>
</dbReference>
<dbReference type="PANTHER" id="PTHR30346">
    <property type="entry name" value="TRANSCRIPTIONAL DUAL REGULATOR HCAR-RELATED"/>
    <property type="match status" value="1"/>
</dbReference>
<dbReference type="InterPro" id="IPR036388">
    <property type="entry name" value="WH-like_DNA-bd_sf"/>
</dbReference>
<comment type="caution">
    <text evidence="10">The sequence shown here is derived from an EMBL/GenBank/DDBJ whole genome shotgun (WGS) entry which is preliminary data.</text>
</comment>
<dbReference type="Gene3D" id="1.10.10.10">
    <property type="entry name" value="Winged helix-like DNA-binding domain superfamily/Winged helix DNA-binding domain"/>
    <property type="match status" value="1"/>
</dbReference>
<organism evidence="10 12">
    <name type="scientific">Mycobacterium montefiorense</name>
    <dbReference type="NCBI Taxonomy" id="154654"/>
    <lineage>
        <taxon>Bacteria</taxon>
        <taxon>Bacillati</taxon>
        <taxon>Actinomycetota</taxon>
        <taxon>Actinomycetes</taxon>
        <taxon>Mycobacteriales</taxon>
        <taxon>Mycobacteriaceae</taxon>
        <taxon>Mycobacterium</taxon>
        <taxon>Mycobacterium simiae complex</taxon>
    </lineage>
</organism>
<reference evidence="9" key="1">
    <citation type="journal article" date="2018" name="Genome Announc.">
        <title>Draft Genome Sequence of Mycobacterium montefiorense Isolated from Japanese Black Salamander (Hynobius nigrescens).</title>
        <authorList>
            <person name="Fukano H."/>
            <person name="Yoshida M."/>
            <person name="Shimizu A."/>
            <person name="Iwao H."/>
            <person name="Katayama Y."/>
            <person name="Omatsu T."/>
            <person name="Mizutani T."/>
            <person name="Kurata O."/>
            <person name="Wada S."/>
            <person name="Hoshino Y."/>
        </authorList>
    </citation>
    <scope>NUCLEOTIDE SEQUENCE</scope>
    <source>
        <strain evidence="9">BS</strain>
    </source>
</reference>
<evidence type="ECO:0000256" key="4">
    <source>
        <dbReference type="ARBA" id="ARBA00023159"/>
    </source>
</evidence>
<dbReference type="SUPFAM" id="SSF46785">
    <property type="entry name" value="Winged helix' DNA-binding domain"/>
    <property type="match status" value="1"/>
</dbReference>
<keyword evidence="3" id="KW-0238">DNA-binding</keyword>